<keyword evidence="4" id="KW-1185">Reference proteome</keyword>
<dbReference type="PROSITE" id="PS51318">
    <property type="entry name" value="TAT"/>
    <property type="match status" value="1"/>
</dbReference>
<keyword evidence="1 3" id="KW-0378">Hydrolase</keyword>
<dbReference type="InterPro" id="IPR008928">
    <property type="entry name" value="6-hairpin_glycosidase_sf"/>
</dbReference>
<dbReference type="InterPro" id="IPR012341">
    <property type="entry name" value="6hp_glycosidase-like_sf"/>
</dbReference>
<evidence type="ECO:0000256" key="2">
    <source>
        <dbReference type="SAM" id="SignalP"/>
    </source>
</evidence>
<dbReference type="Proteomes" id="UP000652013">
    <property type="component" value="Unassembled WGS sequence"/>
</dbReference>
<dbReference type="PANTHER" id="PTHR33886:SF8">
    <property type="entry name" value="UNSATURATED RHAMNOGALACTURONAN HYDROLASE (EUROFUNG)"/>
    <property type="match status" value="1"/>
</dbReference>
<organism evidence="3 4">
    <name type="scientific">Spirilliplanes yamanashiensis</name>
    <dbReference type="NCBI Taxonomy" id="42233"/>
    <lineage>
        <taxon>Bacteria</taxon>
        <taxon>Bacillati</taxon>
        <taxon>Actinomycetota</taxon>
        <taxon>Actinomycetes</taxon>
        <taxon>Micromonosporales</taxon>
        <taxon>Micromonosporaceae</taxon>
        <taxon>Spirilliplanes</taxon>
    </lineage>
</organism>
<dbReference type="GO" id="GO:0005975">
    <property type="term" value="P:carbohydrate metabolic process"/>
    <property type="evidence" value="ECO:0007669"/>
    <property type="project" value="InterPro"/>
</dbReference>
<dbReference type="InterPro" id="IPR052043">
    <property type="entry name" value="PolySaccharide_Degr_Enz"/>
</dbReference>
<dbReference type="InterPro" id="IPR006311">
    <property type="entry name" value="TAT_signal"/>
</dbReference>
<feature type="chain" id="PRO_5035165289" evidence="2">
    <location>
        <begin position="34"/>
        <end position="386"/>
    </location>
</feature>
<dbReference type="GO" id="GO:0016787">
    <property type="term" value="F:hydrolase activity"/>
    <property type="evidence" value="ECO:0007669"/>
    <property type="project" value="UniProtKB-KW"/>
</dbReference>
<feature type="signal peptide" evidence="2">
    <location>
        <begin position="1"/>
        <end position="33"/>
    </location>
</feature>
<dbReference type="SUPFAM" id="SSF48208">
    <property type="entry name" value="Six-hairpin glycosidases"/>
    <property type="match status" value="1"/>
</dbReference>
<dbReference type="AlphaFoldDB" id="A0A8J3YD28"/>
<evidence type="ECO:0000313" key="3">
    <source>
        <dbReference type="EMBL" id="GIJ06486.1"/>
    </source>
</evidence>
<reference evidence="3" key="1">
    <citation type="submission" date="2021-01" db="EMBL/GenBank/DDBJ databases">
        <title>Whole genome shotgun sequence of Spirilliplanes yamanashiensis NBRC 15828.</title>
        <authorList>
            <person name="Komaki H."/>
            <person name="Tamura T."/>
        </authorList>
    </citation>
    <scope>NUCLEOTIDE SEQUENCE</scope>
    <source>
        <strain evidence="3">NBRC 15828</strain>
    </source>
</reference>
<proteinExistence type="predicted"/>
<dbReference type="EMBL" id="BOOY01000042">
    <property type="protein sequence ID" value="GIJ06486.1"/>
    <property type="molecule type" value="Genomic_DNA"/>
</dbReference>
<dbReference type="Pfam" id="PF07470">
    <property type="entry name" value="Glyco_hydro_88"/>
    <property type="match status" value="1"/>
</dbReference>
<name>A0A8J3YD28_9ACTN</name>
<evidence type="ECO:0000256" key="1">
    <source>
        <dbReference type="ARBA" id="ARBA00022801"/>
    </source>
</evidence>
<evidence type="ECO:0000313" key="4">
    <source>
        <dbReference type="Proteomes" id="UP000652013"/>
    </source>
</evidence>
<accession>A0A8J3YD28</accession>
<keyword evidence="2" id="KW-0732">Signal</keyword>
<sequence length="386" mass="42901">MQMSRRSVLTGSAAAVGALGLGGAVALPRTAGAAELPADVSRAIVDSTMTRFTPATFGGWSYHKALYLYGQYLVYKRTGERRYLDFIRAWVDRFVTDAGIANSFNSLDAMRPAQLLPLLYAETGLWKYRTAAEQVRRRIGTYPRTTDGALIHNVNMRGELWCDGVYMALPFLAAYGRTFGDAEYCYDQAGKNMAVYFQHLKSANGLMFHAYDQDGSAPWAKGNGGRSTVHWGRAIGWFGMTAVDLLDILPAGHPRRAGLIEIVRHLAAGYRRYQGAHTGMWYQVVNRSTDARNWRETSCSAMFTFMLSRGVQRGWLGEEYRAVATKGYNGVLKQLSVGADGLTRIADICEGTNIGDEDYYFGRLRRVNDTHGIGAFLIMNEQLRGQ</sequence>
<dbReference type="RefSeq" id="WP_203941660.1">
    <property type="nucleotide sequence ID" value="NZ_BOOY01000042.1"/>
</dbReference>
<protein>
    <submittedName>
        <fullName evidence="3">Glycosyl hydrolase</fullName>
    </submittedName>
</protein>
<dbReference type="PANTHER" id="PTHR33886">
    <property type="entry name" value="UNSATURATED RHAMNOGALACTURONAN HYDROLASE (EUROFUNG)"/>
    <property type="match status" value="1"/>
</dbReference>
<gene>
    <name evidence="3" type="ORF">Sya03_58380</name>
</gene>
<dbReference type="InterPro" id="IPR010905">
    <property type="entry name" value="Glyco_hydro_88"/>
</dbReference>
<dbReference type="Gene3D" id="1.50.10.10">
    <property type="match status" value="1"/>
</dbReference>
<comment type="caution">
    <text evidence="3">The sequence shown here is derived from an EMBL/GenBank/DDBJ whole genome shotgun (WGS) entry which is preliminary data.</text>
</comment>